<dbReference type="InterPro" id="IPR029058">
    <property type="entry name" value="AB_hydrolase_fold"/>
</dbReference>
<dbReference type="InterPro" id="IPR022529">
    <property type="entry name" value="DUF3530"/>
</dbReference>
<dbReference type="EMBL" id="UOFL01000073">
    <property type="protein sequence ID" value="VAW75125.1"/>
    <property type="molecule type" value="Genomic_DNA"/>
</dbReference>
<gene>
    <name evidence="1" type="ORF">MNBD_GAMMA12-784</name>
</gene>
<dbReference type="AlphaFoldDB" id="A0A3B0Y351"/>
<dbReference type="Pfam" id="PF12048">
    <property type="entry name" value="DUF3530"/>
    <property type="match status" value="2"/>
</dbReference>
<dbReference type="SUPFAM" id="SSF53474">
    <property type="entry name" value="alpha/beta-Hydrolases"/>
    <property type="match status" value="1"/>
</dbReference>
<evidence type="ECO:0000313" key="1">
    <source>
        <dbReference type="EMBL" id="VAW75125.1"/>
    </source>
</evidence>
<dbReference type="Gene3D" id="3.40.50.1820">
    <property type="entry name" value="alpha/beta hydrolase"/>
    <property type="match status" value="1"/>
</dbReference>
<name>A0A3B0Y351_9ZZZZ</name>
<reference evidence="1" key="1">
    <citation type="submission" date="2018-06" db="EMBL/GenBank/DDBJ databases">
        <authorList>
            <person name="Zhirakovskaya E."/>
        </authorList>
    </citation>
    <scope>NUCLEOTIDE SEQUENCE</scope>
</reference>
<evidence type="ECO:0008006" key="2">
    <source>
        <dbReference type="Google" id="ProtNLM"/>
    </source>
</evidence>
<organism evidence="1">
    <name type="scientific">hydrothermal vent metagenome</name>
    <dbReference type="NCBI Taxonomy" id="652676"/>
    <lineage>
        <taxon>unclassified sequences</taxon>
        <taxon>metagenomes</taxon>
        <taxon>ecological metagenomes</taxon>
    </lineage>
</organism>
<protein>
    <recommendedName>
        <fullName evidence="2">DUF3530 family protein</fullName>
    </recommendedName>
</protein>
<accession>A0A3B0Y351</accession>
<proteinExistence type="predicted"/>
<sequence length="282" mass="32110">MRFIPVFNILFLLAISQFLGQLNAATKKTDSLEQKWLNILKKSPVKHQLVTLKSKKGPTTGLYMVQTSGQPQGGLIILHGRLQHPDWRELIAPLRSRFPKFGWATLSIQLPLHSEPVNKKEYAQAETLNNARIDAAIIFLNSRKIRNIVIVAYELGANTAARYLLKKNRDAVHAFISISLLNFAKPEKLNANRAMSLLKLPILDVYAMNDSKKVLEAVKQRKPLASQHRHLDINTRDPKNAMYRQLEIEGADHSYSGYEDFLIKRLRSWLRLFAPGKSISHS</sequence>